<dbReference type="SUPFAM" id="SSF53807">
    <property type="entry name" value="Helical backbone' metal receptor"/>
    <property type="match status" value="1"/>
</dbReference>
<reference evidence="4" key="1">
    <citation type="journal article" date="2019" name="Int. J. Syst. Evol. Microbiol.">
        <title>The Global Catalogue of Microorganisms (GCM) 10K type strain sequencing project: providing services to taxonomists for standard genome sequencing and annotation.</title>
        <authorList>
            <consortium name="The Broad Institute Genomics Platform"/>
            <consortium name="The Broad Institute Genome Sequencing Center for Infectious Disease"/>
            <person name="Wu L."/>
            <person name="Ma J."/>
        </authorList>
    </citation>
    <scope>NUCLEOTIDE SEQUENCE [LARGE SCALE GENOMIC DNA]</scope>
    <source>
        <strain evidence="4">CECT 8472</strain>
    </source>
</reference>
<feature type="domain" description="Fe/B12 periplasmic-binding" evidence="2">
    <location>
        <begin position="40"/>
        <end position="342"/>
    </location>
</feature>
<feature type="signal peptide" evidence="1">
    <location>
        <begin position="1"/>
        <end position="19"/>
    </location>
</feature>
<comment type="caution">
    <text evidence="3">The sequence shown here is derived from an EMBL/GenBank/DDBJ whole genome shotgun (WGS) entry which is preliminary data.</text>
</comment>
<dbReference type="Proteomes" id="UP001595799">
    <property type="component" value="Unassembled WGS sequence"/>
</dbReference>
<dbReference type="PANTHER" id="PTHR30535:SF34">
    <property type="entry name" value="MOLYBDATE-BINDING PROTEIN MOLA"/>
    <property type="match status" value="1"/>
</dbReference>
<dbReference type="PANTHER" id="PTHR30535">
    <property type="entry name" value="VITAMIN B12-BINDING PROTEIN"/>
    <property type="match status" value="1"/>
</dbReference>
<name>A0ABV8UGG3_9PROT</name>
<feature type="chain" id="PRO_5047264159" evidence="1">
    <location>
        <begin position="20"/>
        <end position="371"/>
    </location>
</feature>
<keyword evidence="4" id="KW-1185">Reference proteome</keyword>
<dbReference type="InterPro" id="IPR002491">
    <property type="entry name" value="ABC_transptr_periplasmic_BD"/>
</dbReference>
<dbReference type="InterPro" id="IPR050902">
    <property type="entry name" value="ABC_Transporter_SBP"/>
</dbReference>
<evidence type="ECO:0000313" key="3">
    <source>
        <dbReference type="EMBL" id="MFC4349950.1"/>
    </source>
</evidence>
<evidence type="ECO:0000313" key="4">
    <source>
        <dbReference type="Proteomes" id="UP001595799"/>
    </source>
</evidence>
<dbReference type="Pfam" id="PF01497">
    <property type="entry name" value="Peripla_BP_2"/>
    <property type="match status" value="1"/>
</dbReference>
<dbReference type="PROSITE" id="PS50983">
    <property type="entry name" value="FE_B12_PBP"/>
    <property type="match status" value="1"/>
</dbReference>
<protein>
    <submittedName>
        <fullName evidence="3">ABC transporter substrate-binding protein</fullName>
    </submittedName>
</protein>
<evidence type="ECO:0000256" key="1">
    <source>
        <dbReference type="SAM" id="SignalP"/>
    </source>
</evidence>
<organism evidence="3 4">
    <name type="scientific">Fodinicurvata halophila</name>
    <dbReference type="NCBI Taxonomy" id="1419723"/>
    <lineage>
        <taxon>Bacteria</taxon>
        <taxon>Pseudomonadati</taxon>
        <taxon>Pseudomonadota</taxon>
        <taxon>Alphaproteobacteria</taxon>
        <taxon>Rhodospirillales</taxon>
        <taxon>Rhodovibrionaceae</taxon>
        <taxon>Fodinicurvata</taxon>
    </lineage>
</organism>
<sequence>MRRVQMALALVFFAGPASADPIEVIDLAGRSLSIERPVERFVISEGRYISLMALLRPEAPVEGLVGMMSGYGHTQPELERQLFRKFPEARDIPLFGTRSAESVSVERIIDLRPQVAIFGLGDHGPGTDSAELISQLEAAGVTVIFIDFRLDPLNNTLPSIELLGEVFGVQDRAATYADFYRERRTGIEQGLSGLERRPSVFLQVHPGRFPCCWGMADGMLGPFVGLAGGRNISDPVAPGPTAQHTAEFLLTENPEVWIGTASGTLSEYQSNKEPVGLGAGFTPEMARDSLKRYLDTPEFQALDAVREGRAHSVWHNFYNSPFNIVVLEAFAHWIHPERFAELDPQATLEQIFETYLPFELQGTYFATVGNE</sequence>
<gene>
    <name evidence="3" type="ORF">ACFOW6_00175</name>
</gene>
<dbReference type="Gene3D" id="3.40.50.1980">
    <property type="entry name" value="Nitrogenase molybdenum iron protein domain"/>
    <property type="match status" value="2"/>
</dbReference>
<dbReference type="RefSeq" id="WP_382419930.1">
    <property type="nucleotide sequence ID" value="NZ_JBHSCW010000001.1"/>
</dbReference>
<keyword evidence="1" id="KW-0732">Signal</keyword>
<dbReference type="EMBL" id="JBHSCW010000001">
    <property type="protein sequence ID" value="MFC4349950.1"/>
    <property type="molecule type" value="Genomic_DNA"/>
</dbReference>
<accession>A0ABV8UGG3</accession>
<proteinExistence type="predicted"/>
<evidence type="ECO:0000259" key="2">
    <source>
        <dbReference type="PROSITE" id="PS50983"/>
    </source>
</evidence>